<evidence type="ECO:0000259" key="1">
    <source>
        <dbReference type="Pfam" id="PF20150"/>
    </source>
</evidence>
<dbReference type="Pfam" id="PF20150">
    <property type="entry name" value="2EXR"/>
    <property type="match status" value="1"/>
</dbReference>
<keyword evidence="3" id="KW-1185">Reference proteome</keyword>
<dbReference type="InterPro" id="IPR045518">
    <property type="entry name" value="2EXR"/>
</dbReference>
<dbReference type="PANTHER" id="PTHR35910">
    <property type="entry name" value="2EXR DOMAIN-CONTAINING PROTEIN"/>
    <property type="match status" value="1"/>
</dbReference>
<accession>A0A9W8PEC1</accession>
<dbReference type="Proteomes" id="UP001152130">
    <property type="component" value="Unassembled WGS sequence"/>
</dbReference>
<dbReference type="OrthoDB" id="3596450at2759"/>
<dbReference type="AlphaFoldDB" id="A0A9W8PEC1"/>
<evidence type="ECO:0000313" key="3">
    <source>
        <dbReference type="Proteomes" id="UP001152130"/>
    </source>
</evidence>
<gene>
    <name evidence="2" type="ORF">NW766_012143</name>
</gene>
<reference evidence="2" key="1">
    <citation type="submission" date="2022-10" db="EMBL/GenBank/DDBJ databases">
        <title>Fusarium specimens isolated from Avocado Roots.</title>
        <authorList>
            <person name="Stajich J."/>
            <person name="Roper C."/>
            <person name="Heimlech-Rivalta G."/>
        </authorList>
    </citation>
    <scope>NUCLEOTIDE SEQUENCE</scope>
    <source>
        <strain evidence="2">CF00143</strain>
    </source>
</reference>
<dbReference type="PANTHER" id="PTHR35910:SF6">
    <property type="entry name" value="2EXR DOMAIN-CONTAINING PROTEIN"/>
    <property type="match status" value="1"/>
</dbReference>
<dbReference type="EMBL" id="JAPDHF010000026">
    <property type="protein sequence ID" value="KAJ4003692.1"/>
    <property type="molecule type" value="Genomic_DNA"/>
</dbReference>
<comment type="caution">
    <text evidence="2">The sequence shown here is derived from an EMBL/GenBank/DDBJ whole genome shotgun (WGS) entry which is preliminary data.</text>
</comment>
<feature type="domain" description="2EXR" evidence="1">
    <location>
        <begin position="6"/>
        <end position="116"/>
    </location>
</feature>
<protein>
    <recommendedName>
        <fullName evidence="1">2EXR domain-containing protein</fullName>
    </recommendedName>
</protein>
<name>A0A9W8PEC1_9HYPO</name>
<organism evidence="2 3">
    <name type="scientific">Fusarium irregulare</name>
    <dbReference type="NCBI Taxonomy" id="2494466"/>
    <lineage>
        <taxon>Eukaryota</taxon>
        <taxon>Fungi</taxon>
        <taxon>Dikarya</taxon>
        <taxon>Ascomycota</taxon>
        <taxon>Pezizomycotina</taxon>
        <taxon>Sordariomycetes</taxon>
        <taxon>Hypocreomycetidae</taxon>
        <taxon>Hypocreales</taxon>
        <taxon>Nectriaceae</taxon>
        <taxon>Fusarium</taxon>
        <taxon>Fusarium incarnatum-equiseti species complex</taxon>
    </lineage>
</organism>
<sequence>MDTYSFGSFPNLPAELRLQIWEEACHEACREREANHPGVQYTIVRESSPTRIDLVHQPVHLDGNARSGTMRDGGLWLACKESRDAIEEHCPNGPGSGGKVLIGDEWSYYVHPSHDIFCIQDPEKIKHDDVHSALHICTWVSPRTDYFHKVKNIAIEFDPSWIKWLPRTYKNMSAESTPRGFLARLLRSQYMNDNHQTTVWLIDNEMKWSRRPSYYCGIAPEPDYHEAFINCHETYVEVDPVDACRYCPDKRSVAIRTFLCNLNWRGEQCEIEHPDPPSVYDDFIDGGFNNEWDDPLKTSEDVRVLVRKSNQVEFCQRDHRRDRDNVRIFH</sequence>
<evidence type="ECO:0000313" key="2">
    <source>
        <dbReference type="EMBL" id="KAJ4003692.1"/>
    </source>
</evidence>
<proteinExistence type="predicted"/>